<evidence type="ECO:0000259" key="4">
    <source>
        <dbReference type="PROSITE" id="PS50075"/>
    </source>
</evidence>
<accession>A0A1Q9CBA6</accession>
<dbReference type="Pfam" id="PF23525">
    <property type="entry name" value="Methyltransf_36"/>
    <property type="match status" value="1"/>
</dbReference>
<keyword evidence="2" id="KW-0597">Phosphoprotein</keyword>
<dbReference type="SUPFAM" id="SSF56281">
    <property type="entry name" value="Metallo-hydrolase/oxidoreductase"/>
    <property type="match status" value="1"/>
</dbReference>
<evidence type="ECO:0000256" key="1">
    <source>
        <dbReference type="ARBA" id="ARBA00022450"/>
    </source>
</evidence>
<dbReference type="Gene3D" id="3.40.630.30">
    <property type="match status" value="1"/>
</dbReference>
<dbReference type="InterPro" id="IPR036736">
    <property type="entry name" value="ACP-like_sf"/>
</dbReference>
<feature type="region of interest" description="Disordered" evidence="3">
    <location>
        <begin position="681"/>
        <end position="715"/>
    </location>
</feature>
<evidence type="ECO:0000313" key="5">
    <source>
        <dbReference type="EMBL" id="OLP80220.1"/>
    </source>
</evidence>
<dbReference type="Proteomes" id="UP000186817">
    <property type="component" value="Unassembled WGS sequence"/>
</dbReference>
<dbReference type="SMART" id="SM00823">
    <property type="entry name" value="PKS_PP"/>
    <property type="match status" value="1"/>
</dbReference>
<evidence type="ECO:0000256" key="2">
    <source>
        <dbReference type="ARBA" id="ARBA00022553"/>
    </source>
</evidence>
<dbReference type="SUPFAM" id="SSF47336">
    <property type="entry name" value="ACP-like"/>
    <property type="match status" value="1"/>
</dbReference>
<feature type="domain" description="Carrier" evidence="4">
    <location>
        <begin position="605"/>
        <end position="681"/>
    </location>
</feature>
<dbReference type="InterPro" id="IPR020806">
    <property type="entry name" value="PKS_PP-bd"/>
</dbReference>
<name>A0A1Q9CBA6_SYMMI</name>
<dbReference type="OrthoDB" id="428998at2759"/>
<dbReference type="EMBL" id="LSRX01001401">
    <property type="protein sequence ID" value="OLP80220.1"/>
    <property type="molecule type" value="Genomic_DNA"/>
</dbReference>
<dbReference type="PANTHER" id="PTHR42773">
    <property type="entry name" value="METALLO-BETA-LACTAMASE-RELATED"/>
    <property type="match status" value="1"/>
</dbReference>
<dbReference type="Gene3D" id="1.10.1200.10">
    <property type="entry name" value="ACP-like"/>
    <property type="match status" value="1"/>
</dbReference>
<evidence type="ECO:0000256" key="3">
    <source>
        <dbReference type="SAM" id="MobiDB-lite"/>
    </source>
</evidence>
<comment type="caution">
    <text evidence="5">The sequence shown here is derived from an EMBL/GenBank/DDBJ whole genome shotgun (WGS) entry which is preliminary data.</text>
</comment>
<dbReference type="InterPro" id="IPR001279">
    <property type="entry name" value="Metallo-B-lactamas"/>
</dbReference>
<evidence type="ECO:0000313" key="6">
    <source>
        <dbReference type="Proteomes" id="UP000186817"/>
    </source>
</evidence>
<dbReference type="Gene3D" id="3.60.15.10">
    <property type="entry name" value="Ribonuclease Z/Hydroxyacylglutathione hydrolase-like"/>
    <property type="match status" value="1"/>
</dbReference>
<dbReference type="Gene3D" id="3.30.40.10">
    <property type="entry name" value="Zinc/RING finger domain, C3HC4 (zinc finger)"/>
    <property type="match status" value="1"/>
</dbReference>
<reference evidence="5 6" key="1">
    <citation type="submission" date="2016-02" db="EMBL/GenBank/DDBJ databases">
        <title>Genome analysis of coral dinoflagellate symbionts highlights evolutionary adaptations to a symbiotic lifestyle.</title>
        <authorList>
            <person name="Aranda M."/>
            <person name="Li Y."/>
            <person name="Liew Y.J."/>
            <person name="Baumgarten S."/>
            <person name="Simakov O."/>
            <person name="Wilson M."/>
            <person name="Piel J."/>
            <person name="Ashoor H."/>
            <person name="Bougouffa S."/>
            <person name="Bajic V.B."/>
            <person name="Ryu T."/>
            <person name="Ravasi T."/>
            <person name="Bayer T."/>
            <person name="Micklem G."/>
            <person name="Kim H."/>
            <person name="Bhak J."/>
            <person name="Lajeunesse T.C."/>
            <person name="Voolstra C.R."/>
        </authorList>
    </citation>
    <scope>NUCLEOTIDE SEQUENCE [LARGE SCALE GENOMIC DNA]</scope>
    <source>
        <strain evidence="5 6">CCMP2467</strain>
    </source>
</reference>
<dbReference type="InterPro" id="IPR011011">
    <property type="entry name" value="Znf_FYVE_PHD"/>
</dbReference>
<dbReference type="SUPFAM" id="SSF57903">
    <property type="entry name" value="FYVE/PHD zinc finger"/>
    <property type="match status" value="1"/>
</dbReference>
<dbReference type="InterPro" id="IPR056393">
    <property type="entry name" value="AprA-like_MT2"/>
</dbReference>
<dbReference type="InterPro" id="IPR013083">
    <property type="entry name" value="Znf_RING/FYVE/PHD"/>
</dbReference>
<organism evidence="5 6">
    <name type="scientific">Symbiodinium microadriaticum</name>
    <name type="common">Dinoflagellate</name>
    <name type="synonym">Zooxanthella microadriatica</name>
    <dbReference type="NCBI Taxonomy" id="2951"/>
    <lineage>
        <taxon>Eukaryota</taxon>
        <taxon>Sar</taxon>
        <taxon>Alveolata</taxon>
        <taxon>Dinophyceae</taxon>
        <taxon>Suessiales</taxon>
        <taxon>Symbiodiniaceae</taxon>
        <taxon>Symbiodinium</taxon>
    </lineage>
</organism>
<dbReference type="GO" id="GO:0031177">
    <property type="term" value="F:phosphopantetheine binding"/>
    <property type="evidence" value="ECO:0007669"/>
    <property type="project" value="InterPro"/>
</dbReference>
<protein>
    <recommendedName>
        <fullName evidence="4">Carrier domain-containing protein</fullName>
    </recommendedName>
</protein>
<dbReference type="AlphaFoldDB" id="A0A1Q9CBA6"/>
<gene>
    <name evidence="5" type="ORF">AK812_SmicGene39392</name>
</gene>
<keyword evidence="6" id="KW-1185">Reference proteome</keyword>
<dbReference type="SMART" id="SM00849">
    <property type="entry name" value="Lactamase_B"/>
    <property type="match status" value="1"/>
</dbReference>
<dbReference type="PROSITE" id="PS50075">
    <property type="entry name" value="CARRIER"/>
    <property type="match status" value="1"/>
</dbReference>
<dbReference type="PANTHER" id="PTHR42773:SF1">
    <property type="entry name" value="METALLO-BETA-LACTAMASE FAMILY PROTEIN"/>
    <property type="match status" value="1"/>
</dbReference>
<feature type="compositionally biased region" description="Low complexity" evidence="3">
    <location>
        <begin position="688"/>
        <end position="698"/>
    </location>
</feature>
<feature type="region of interest" description="Disordered" evidence="3">
    <location>
        <begin position="737"/>
        <end position="766"/>
    </location>
</feature>
<dbReference type="InterPro" id="IPR036866">
    <property type="entry name" value="RibonucZ/Hydroxyglut_hydro"/>
</dbReference>
<proteinExistence type="predicted"/>
<sequence length="1209" mass="133502">MLVGARMCPQICLRWEFSESLLNERSPRRRCKPRAADEKQLQAATEKDVTAVLSRGSESHHRPCGLQKYASFCSRGGSEGSPGKRLAGLVCQKDGRVLFCENCTRAFHVACIERFVDLQTLGIQVSMGQRSRWKLEAQWGTGEEDLLSLVSAFFAGDDFGSQPRFVVQAKRTDRRGGLGWQGIKDSTLLQADCGDGRLLVELFELVKETPRGKVMKDFPLTMVGIGGDEESLVAPKIGMCAKRIPHKVLTGDVRSPGAIVAALKQKKIDAHRTLFLQVCQDRPRREASAVSGPVAAFSRQAMGTAAGSEALFAALLEDAEDCAELAKGGMGLCLAEVQSHSPGPNVLVAPAAALAMAAAMVGLFPQDVKLAQPYPMRDETGDCDVFCQVLSRRSFRVRFAVPEDLPALEVLEEMAWKKHMRTPREGLLKRLQASPTTNFALEVDGQVRAVLYTQRIRKPEDVYRQKLQQVFEGHVEGGPVLQLIAIHAHTEHSFALHLARLDPTIESVCAVTLCHDYASSGVKNMQQYVDMHVNGKVNDRILTFHTSYGAKVLGLVPGYRPEDFENEATGVLIQYKPKDWAFEPALSIEPKAPEAKQEVVKRKEEPQVASLEILSSIMTEMGYEVDMDNLDQGFFSSGLDSFDMGVIQNRLGRALGRTLPATLMLDLPTVKELTEHLDKERGVSAQGAAEAEAITAHTEVIEERRERPERRTERASDETITEWVRCWRQYLYKKQKARQRSASPRQRRSRSTGRSRGPGPWEDMKSEELEKIQTKLAWLLRLPQNQRRLQHVADKPHDNEALFLCELRVVLDSVLGPLFMASGLVQDMKPRSLQDARDDMESCALSLGGSAASRHKELLSLMKLDQASRFPQVSARSASPVPRVPPQFLPAQRGIMACLGRASRGVAGAEGLAPAIDDVAPFASRPALRRIQNSEAHSVMRQIDGPDRFQRAGFMKTAVPRIYAIPGGTWDTASGSLGYYVPQGMGMRQVDTSHVSQSLAHRIQCLDAELRIPWGFLVHDDHGGVALIDVPYHSLDLAKRIKRVAPGKPLLIIFTHSDFLGVAEVDNWRNSFETVRIVAHDSDAIKGDVERLVGSGPWQVGDFQIHAAPGHTEGSLIVSSSSLSTSFGGDSAGVWEGKLTGFPEMARFSCKAQSLSLRRFADNAPFYRYWFPGHGLPMQFESRAERQKLLHLVADGLEQASQSGQVAAP</sequence>
<dbReference type="Pfam" id="PF00550">
    <property type="entry name" value="PP-binding"/>
    <property type="match status" value="1"/>
</dbReference>
<feature type="compositionally biased region" description="Basic residues" evidence="3">
    <location>
        <begin position="737"/>
        <end position="753"/>
    </location>
</feature>
<keyword evidence="1" id="KW-0596">Phosphopantetheine</keyword>
<feature type="compositionally biased region" description="Basic and acidic residues" evidence="3">
    <location>
        <begin position="699"/>
        <end position="715"/>
    </location>
</feature>
<dbReference type="InterPro" id="IPR009081">
    <property type="entry name" value="PP-bd_ACP"/>
</dbReference>